<keyword evidence="9" id="KW-0406">Ion transport</keyword>
<keyword evidence="5" id="KW-0631">Potassium channel</keyword>
<evidence type="ECO:0000256" key="10">
    <source>
        <dbReference type="ARBA" id="ARBA00023136"/>
    </source>
</evidence>
<evidence type="ECO:0000256" key="9">
    <source>
        <dbReference type="ARBA" id="ARBA00023065"/>
    </source>
</evidence>
<organism evidence="16">
    <name type="scientific">Taenia asiatica</name>
    <name type="common">Asian tapeworm</name>
    <dbReference type="NCBI Taxonomy" id="60517"/>
    <lineage>
        <taxon>Eukaryota</taxon>
        <taxon>Metazoa</taxon>
        <taxon>Spiralia</taxon>
        <taxon>Lophotrochozoa</taxon>
        <taxon>Platyhelminthes</taxon>
        <taxon>Cestoda</taxon>
        <taxon>Eucestoda</taxon>
        <taxon>Cyclophyllidea</taxon>
        <taxon>Taeniidae</taxon>
        <taxon>Taenia</taxon>
    </lineage>
</organism>
<evidence type="ECO:0000256" key="4">
    <source>
        <dbReference type="ARBA" id="ARBA00022692"/>
    </source>
</evidence>
<evidence type="ECO:0000313" key="14">
    <source>
        <dbReference type="EMBL" id="VDK22798.1"/>
    </source>
</evidence>
<evidence type="ECO:0000256" key="2">
    <source>
        <dbReference type="ARBA" id="ARBA00022448"/>
    </source>
</evidence>
<dbReference type="PRINTS" id="PR01491">
    <property type="entry name" value="KVCHANNEL"/>
</dbReference>
<evidence type="ECO:0000256" key="3">
    <source>
        <dbReference type="ARBA" id="ARBA00022538"/>
    </source>
</evidence>
<gene>
    <name evidence="14" type="ORF">TASK_LOCUS1281</name>
</gene>
<dbReference type="GO" id="GO:0001508">
    <property type="term" value="P:action potential"/>
    <property type="evidence" value="ECO:0007669"/>
    <property type="project" value="TreeGrafter"/>
</dbReference>
<dbReference type="Gene3D" id="1.20.120.350">
    <property type="entry name" value="Voltage-gated potassium channels. Chain C"/>
    <property type="match status" value="1"/>
</dbReference>
<keyword evidence="2" id="KW-0813">Transport</keyword>
<feature type="transmembrane region" description="Helical" evidence="12">
    <location>
        <begin position="258"/>
        <end position="282"/>
    </location>
</feature>
<evidence type="ECO:0000256" key="11">
    <source>
        <dbReference type="ARBA" id="ARBA00023303"/>
    </source>
</evidence>
<keyword evidence="3" id="KW-0633">Potassium transport</keyword>
<feature type="transmembrane region" description="Helical" evidence="12">
    <location>
        <begin position="226"/>
        <end position="246"/>
    </location>
</feature>
<evidence type="ECO:0000259" key="13">
    <source>
        <dbReference type="SMART" id="SM00225"/>
    </source>
</evidence>
<dbReference type="InterPro" id="IPR003131">
    <property type="entry name" value="T1-type_BTB"/>
</dbReference>
<dbReference type="PRINTS" id="PR01496">
    <property type="entry name" value="SHAKERCHANEL"/>
</dbReference>
<accession>A0A0R3VV80</accession>
<keyword evidence="4 12" id="KW-0812">Transmembrane</keyword>
<evidence type="ECO:0000256" key="5">
    <source>
        <dbReference type="ARBA" id="ARBA00022826"/>
    </source>
</evidence>
<reference evidence="14 15" key="2">
    <citation type="submission" date="2018-11" db="EMBL/GenBank/DDBJ databases">
        <authorList>
            <consortium name="Pathogen Informatics"/>
        </authorList>
    </citation>
    <scope>NUCLEOTIDE SEQUENCE [LARGE SCALE GENOMIC DNA]</scope>
</reference>
<feature type="domain" description="BTB" evidence="13">
    <location>
        <begin position="46"/>
        <end position="143"/>
    </location>
</feature>
<dbReference type="PANTHER" id="PTHR11537:SF113">
    <property type="entry name" value="POTASSIUM VOLTAGE-GATED CHANNEL PROTEIN SHAKER"/>
    <property type="match status" value="1"/>
</dbReference>
<dbReference type="OrthoDB" id="415460at2759"/>
<keyword evidence="7" id="KW-0630">Potassium</keyword>
<dbReference type="Pfam" id="PF00520">
    <property type="entry name" value="Ion_trans"/>
    <property type="match status" value="1"/>
</dbReference>
<dbReference type="SUPFAM" id="SSF54695">
    <property type="entry name" value="POZ domain"/>
    <property type="match status" value="1"/>
</dbReference>
<evidence type="ECO:0000313" key="15">
    <source>
        <dbReference type="Proteomes" id="UP000282613"/>
    </source>
</evidence>
<keyword evidence="10 12" id="KW-0472">Membrane</keyword>
<feature type="transmembrane region" description="Helical" evidence="12">
    <location>
        <begin position="328"/>
        <end position="348"/>
    </location>
</feature>
<dbReference type="SMART" id="SM00225">
    <property type="entry name" value="BTB"/>
    <property type="match status" value="1"/>
</dbReference>
<keyword evidence="15" id="KW-1185">Reference proteome</keyword>
<evidence type="ECO:0000256" key="1">
    <source>
        <dbReference type="ARBA" id="ARBA00004141"/>
    </source>
</evidence>
<dbReference type="PANTHER" id="PTHR11537">
    <property type="entry name" value="VOLTAGE-GATED POTASSIUM CHANNEL"/>
    <property type="match status" value="1"/>
</dbReference>
<dbReference type="Proteomes" id="UP000282613">
    <property type="component" value="Unassembled WGS sequence"/>
</dbReference>
<feature type="transmembrane region" description="Helical" evidence="12">
    <location>
        <begin position="177"/>
        <end position="206"/>
    </location>
</feature>
<dbReference type="Pfam" id="PF02214">
    <property type="entry name" value="BTB_2"/>
    <property type="match status" value="1"/>
</dbReference>
<evidence type="ECO:0000256" key="7">
    <source>
        <dbReference type="ARBA" id="ARBA00022958"/>
    </source>
</evidence>
<protein>
    <submittedName>
        <fullName evidence="16">BTB domain-containing protein</fullName>
    </submittedName>
</protein>
<evidence type="ECO:0000256" key="6">
    <source>
        <dbReference type="ARBA" id="ARBA00022882"/>
    </source>
</evidence>
<feature type="transmembrane region" description="Helical" evidence="12">
    <location>
        <begin position="386"/>
        <end position="410"/>
    </location>
</feature>
<dbReference type="InterPro" id="IPR000210">
    <property type="entry name" value="BTB/POZ_dom"/>
</dbReference>
<reference evidence="16" key="1">
    <citation type="submission" date="2017-02" db="UniProtKB">
        <authorList>
            <consortium name="WormBaseParasite"/>
        </authorList>
    </citation>
    <scope>IDENTIFICATION</scope>
</reference>
<dbReference type="AlphaFoldDB" id="A0A0R3VV80"/>
<keyword evidence="8 12" id="KW-1133">Transmembrane helix</keyword>
<dbReference type="WBParaSite" id="TASK_0000128001-mRNA-1">
    <property type="protein sequence ID" value="TASK_0000128001-mRNA-1"/>
    <property type="gene ID" value="TASK_0000128001"/>
</dbReference>
<dbReference type="InterPro" id="IPR003968">
    <property type="entry name" value="K_chnl_volt-dep_Kv"/>
</dbReference>
<dbReference type="InterPro" id="IPR005821">
    <property type="entry name" value="Ion_trans_dom"/>
</dbReference>
<evidence type="ECO:0000256" key="8">
    <source>
        <dbReference type="ARBA" id="ARBA00022989"/>
    </source>
</evidence>
<dbReference type="Gene3D" id="1.10.287.70">
    <property type="match status" value="1"/>
</dbReference>
<dbReference type="PRINTS" id="PR00169">
    <property type="entry name" value="KCHANNEL"/>
</dbReference>
<dbReference type="FunFam" id="1.10.287.70:FF:000002">
    <property type="entry name" value="Potassium voltage-gated channel subfamily a member"/>
    <property type="match status" value="1"/>
</dbReference>
<dbReference type="STRING" id="60517.A0A0R3VV80"/>
<dbReference type="SUPFAM" id="SSF81324">
    <property type="entry name" value="Voltage-gated potassium channels"/>
    <property type="match status" value="1"/>
</dbReference>
<dbReference type="InterPro" id="IPR028325">
    <property type="entry name" value="VG_K_chnl"/>
</dbReference>
<proteinExistence type="predicted"/>
<dbReference type="InterPro" id="IPR027359">
    <property type="entry name" value="Volt_channel_dom_sf"/>
</dbReference>
<evidence type="ECO:0000256" key="12">
    <source>
        <dbReference type="SAM" id="Phobius"/>
    </source>
</evidence>
<dbReference type="EMBL" id="UYRS01000296">
    <property type="protein sequence ID" value="VDK22798.1"/>
    <property type="molecule type" value="Genomic_DNA"/>
</dbReference>
<dbReference type="GO" id="GO:0008076">
    <property type="term" value="C:voltage-gated potassium channel complex"/>
    <property type="evidence" value="ECO:0007669"/>
    <property type="project" value="InterPro"/>
</dbReference>
<comment type="subcellular location">
    <subcellularLocation>
        <location evidence="1">Membrane</location>
        <topology evidence="1">Multi-pass membrane protein</topology>
    </subcellularLocation>
</comment>
<sequence length="484" mass="56385">MFRKHVFNFYLCMSFLSSRSRKLTTDQQQPQQQAEGTAENPSISSEKVVFNVSGLIFETYATTLNKFPSTLLGDPAKRAQFYDPRRGHYFFDRHRESFESILFYYQSNGFIQRPLTVSLAVFLEEVKFFQLGEKVIRILLKDEGLKSIDDILLPGDTFRRNIWLFVEYPLSSRYARWFSIFSIAVILISVASFCLETLPLFITYRVEFSDSVPKFIADNFFFRDDFFYVEVTCVLWFTIEIIIRFYSCPNRYLFFKSALNILDIASVLPFYALLIMMCFEIPITRPTVYLRLFHLLRLFRVIRVLKLSRHSKGLQVLAKTMVTSGRELTLLLFFLIVCVVLFATAVYYTEIDSRPNSFTSIPDSFWWAVVTMTTVGYGDMHPKTTLGKFVGCLCAVAGVLTIALPVPVIVSNFNYFYMKEKENEELINYALLNRRNIRENNSSSVNISRPLGWMRKYDEDVASVTEKDTLYIGRPNNWSKHSNF</sequence>
<evidence type="ECO:0000313" key="16">
    <source>
        <dbReference type="WBParaSite" id="TASK_0000128001-mRNA-1"/>
    </source>
</evidence>
<keyword evidence="11" id="KW-0407">Ion channel</keyword>
<dbReference type="InterPro" id="IPR003972">
    <property type="entry name" value="K_chnl_volt-dep_Kv1"/>
</dbReference>
<keyword evidence="6" id="KW-0851">Voltage-gated channel</keyword>
<dbReference type="GO" id="GO:0051260">
    <property type="term" value="P:protein homooligomerization"/>
    <property type="evidence" value="ECO:0007669"/>
    <property type="project" value="InterPro"/>
</dbReference>
<dbReference type="Gene3D" id="3.30.710.10">
    <property type="entry name" value="Potassium Channel Kv1.1, Chain A"/>
    <property type="match status" value="1"/>
</dbReference>
<dbReference type="InterPro" id="IPR011333">
    <property type="entry name" value="SKP1/BTB/POZ_sf"/>
</dbReference>
<name>A0A0R3VV80_TAEAS</name>
<dbReference type="GO" id="GO:0005251">
    <property type="term" value="F:delayed rectifier potassium channel activity"/>
    <property type="evidence" value="ECO:0007669"/>
    <property type="project" value="TreeGrafter"/>
</dbReference>